<reference evidence="2" key="1">
    <citation type="journal article" date="2019" name="Int. J. Syst. Evol. Microbiol.">
        <title>The Global Catalogue of Microorganisms (GCM) 10K type strain sequencing project: providing services to taxonomists for standard genome sequencing and annotation.</title>
        <authorList>
            <consortium name="The Broad Institute Genomics Platform"/>
            <consortium name="The Broad Institute Genome Sequencing Center for Infectious Disease"/>
            <person name="Wu L."/>
            <person name="Ma J."/>
        </authorList>
    </citation>
    <scope>NUCLEOTIDE SEQUENCE [LARGE SCALE GENOMIC DNA]</scope>
    <source>
        <strain evidence="2">KCTC 23299</strain>
    </source>
</reference>
<protein>
    <submittedName>
        <fullName evidence="1">Recombinase RecT</fullName>
    </submittedName>
</protein>
<evidence type="ECO:0000313" key="2">
    <source>
        <dbReference type="Proteomes" id="UP001597511"/>
    </source>
</evidence>
<dbReference type="InterPro" id="IPR018330">
    <property type="entry name" value="RecT_fam"/>
</dbReference>
<dbReference type="Pfam" id="PF03837">
    <property type="entry name" value="RecT"/>
    <property type="match status" value="1"/>
</dbReference>
<accession>A0ABW6A9R4</accession>
<dbReference type="EMBL" id="JBHUOZ010000003">
    <property type="protein sequence ID" value="MFD2921984.1"/>
    <property type="molecule type" value="Genomic_DNA"/>
</dbReference>
<gene>
    <name evidence="1" type="ORF">ACFS6H_19850</name>
</gene>
<organism evidence="1 2">
    <name type="scientific">Terrimonas rubra</name>
    <dbReference type="NCBI Taxonomy" id="1035890"/>
    <lineage>
        <taxon>Bacteria</taxon>
        <taxon>Pseudomonadati</taxon>
        <taxon>Bacteroidota</taxon>
        <taxon>Chitinophagia</taxon>
        <taxon>Chitinophagales</taxon>
        <taxon>Chitinophagaceae</taxon>
        <taxon>Terrimonas</taxon>
    </lineage>
</organism>
<proteinExistence type="predicted"/>
<dbReference type="RefSeq" id="WP_386103254.1">
    <property type="nucleotide sequence ID" value="NZ_JBHUOZ010000003.1"/>
</dbReference>
<keyword evidence="2" id="KW-1185">Reference proteome</keyword>
<sequence>MEQQITVLQKEEQFGSPATFEHAQRVAKMLSSSSLIPKEYQGNIQNTMIAIEMANRIGANPLMVMQNLYIVHGRPSWSSSFIIAALNACKRFSPLRFVMSGEGEDYGCTAWAYDVDTKDKLEGPKVTLKMANAEGWVSKSGSKWKTMPELMFRYRAAAFFGRLYAPDILMGIYTADEMEDIQPVTIVESKINKEEERVKLMIEDATSVEDLEKIKENVMPSQLDLFNEKLATLSTGK</sequence>
<comment type="caution">
    <text evidence="1">The sequence shown here is derived from an EMBL/GenBank/DDBJ whole genome shotgun (WGS) entry which is preliminary data.</text>
</comment>
<evidence type="ECO:0000313" key="1">
    <source>
        <dbReference type="EMBL" id="MFD2921984.1"/>
    </source>
</evidence>
<name>A0ABW6A9R4_9BACT</name>
<dbReference type="Proteomes" id="UP001597511">
    <property type="component" value="Unassembled WGS sequence"/>
</dbReference>